<gene>
    <name evidence="2" type="ORF">MarFTMF_122</name>
</gene>
<evidence type="ECO:0000259" key="1">
    <source>
        <dbReference type="Pfam" id="PF19176"/>
    </source>
</evidence>
<protein>
    <recommendedName>
        <fullName evidence="1">DUF5858 domain-containing protein</fullName>
    </recommendedName>
</protein>
<reference evidence="2" key="1">
    <citation type="submission" date="2023-07" db="EMBL/GenBank/DDBJ databases">
        <authorList>
            <person name="Xia Y."/>
        </authorList>
    </citation>
    <scope>NUCLEOTIDE SEQUENCE</scope>
    <source>
        <strain evidence="2">F</strain>
    </source>
</reference>
<name>A0AA96EP42_9VIRU</name>
<proteinExistence type="predicted"/>
<feature type="domain" description="DUF5858" evidence="1">
    <location>
        <begin position="100"/>
        <end position="160"/>
    </location>
</feature>
<dbReference type="InterPro" id="IPR043873">
    <property type="entry name" value="DUF5858"/>
</dbReference>
<organism evidence="2">
    <name type="scientific">Marseillevirus sp</name>
    <dbReference type="NCBI Taxonomy" id="2809551"/>
    <lineage>
        <taxon>Viruses</taxon>
        <taxon>Varidnaviria</taxon>
        <taxon>Bamfordvirae</taxon>
        <taxon>Nucleocytoviricota</taxon>
        <taxon>Megaviricetes</taxon>
        <taxon>Pimascovirales</taxon>
        <taxon>Pimascovirales incertae sedis</taxon>
        <taxon>Marseilleviridae</taxon>
        <taxon>Marseillevirus</taxon>
    </lineage>
</organism>
<dbReference type="EMBL" id="OR343188">
    <property type="protein sequence ID" value="WNL49638.1"/>
    <property type="molecule type" value="Genomic_DNA"/>
</dbReference>
<accession>A0AA96EP42</accession>
<dbReference type="Pfam" id="PF19176">
    <property type="entry name" value="DUF5858"/>
    <property type="match status" value="1"/>
</dbReference>
<sequence length="164" mass="19199">MADQDTTHASPFEIDGLDMVTSRRSTVSQQLSEEVYARAEKKANDIISKIQNKLPVPYPIYSHRVFSGICVRTPNAKSFQTDGEKIYVWDDLRLEIPVEEEELVETMTENILRSGEYQPYLTNKFLRDLNENFVSFFSWLRESVELVPDSERVQKIQEEFENRQ</sequence>
<evidence type="ECO:0000313" key="2">
    <source>
        <dbReference type="EMBL" id="WNL49638.1"/>
    </source>
</evidence>